<dbReference type="EMBL" id="JAWDGP010007236">
    <property type="protein sequence ID" value="KAK3727679.1"/>
    <property type="molecule type" value="Genomic_DNA"/>
</dbReference>
<reference evidence="1" key="1">
    <citation type="journal article" date="2023" name="G3 (Bethesda)">
        <title>A reference genome for the long-term kleptoplast-retaining sea slug Elysia crispata morphotype clarki.</title>
        <authorList>
            <person name="Eastman K.E."/>
            <person name="Pendleton A.L."/>
            <person name="Shaikh M.A."/>
            <person name="Suttiyut T."/>
            <person name="Ogas R."/>
            <person name="Tomko P."/>
            <person name="Gavelis G."/>
            <person name="Widhalm J.R."/>
            <person name="Wisecaver J.H."/>
        </authorList>
    </citation>
    <scope>NUCLEOTIDE SEQUENCE</scope>
    <source>
        <strain evidence="1">ECLA1</strain>
    </source>
</reference>
<dbReference type="AlphaFoldDB" id="A0AAE1CQL3"/>
<organism evidence="1 2">
    <name type="scientific">Elysia crispata</name>
    <name type="common">lettuce slug</name>
    <dbReference type="NCBI Taxonomy" id="231223"/>
    <lineage>
        <taxon>Eukaryota</taxon>
        <taxon>Metazoa</taxon>
        <taxon>Spiralia</taxon>
        <taxon>Lophotrochozoa</taxon>
        <taxon>Mollusca</taxon>
        <taxon>Gastropoda</taxon>
        <taxon>Heterobranchia</taxon>
        <taxon>Euthyneura</taxon>
        <taxon>Panpulmonata</taxon>
        <taxon>Sacoglossa</taxon>
        <taxon>Placobranchoidea</taxon>
        <taxon>Plakobranchidae</taxon>
        <taxon>Elysia</taxon>
    </lineage>
</organism>
<protein>
    <submittedName>
        <fullName evidence="1">Uncharacterized protein</fullName>
    </submittedName>
</protein>
<keyword evidence="2" id="KW-1185">Reference proteome</keyword>
<dbReference type="Proteomes" id="UP001283361">
    <property type="component" value="Unassembled WGS sequence"/>
</dbReference>
<evidence type="ECO:0000313" key="1">
    <source>
        <dbReference type="EMBL" id="KAK3727679.1"/>
    </source>
</evidence>
<evidence type="ECO:0000313" key="2">
    <source>
        <dbReference type="Proteomes" id="UP001283361"/>
    </source>
</evidence>
<comment type="caution">
    <text evidence="1">The sequence shown here is derived from an EMBL/GenBank/DDBJ whole genome shotgun (WGS) entry which is preliminary data.</text>
</comment>
<accession>A0AAE1CQL3</accession>
<sequence length="105" mass="11787">MRSTGPTDRICRAKLHPHALRAPRRAASSGQSHALSIVYSVGFAQKFLCFSSPAPTAMAKCRDCLMAAYRISHGHCSDRVKVRWLSQSWRHRGIFIIALCRIFSD</sequence>
<proteinExistence type="predicted"/>
<name>A0AAE1CQL3_9GAST</name>
<gene>
    <name evidence="1" type="ORF">RRG08_032638</name>
</gene>